<dbReference type="STRING" id="66969.Lwal_0705"/>
<dbReference type="PANTHER" id="PTHR43124">
    <property type="entry name" value="PURINE EFFLUX PUMP PBUE"/>
    <property type="match status" value="1"/>
</dbReference>
<evidence type="ECO:0000256" key="1">
    <source>
        <dbReference type="ARBA" id="ARBA00004651"/>
    </source>
</evidence>
<evidence type="ECO:0000256" key="5">
    <source>
        <dbReference type="ARBA" id="ARBA00023136"/>
    </source>
</evidence>
<keyword evidence="3 6" id="KW-0812">Transmembrane</keyword>
<dbReference type="InterPro" id="IPR011701">
    <property type="entry name" value="MFS"/>
</dbReference>
<dbReference type="AlphaFoldDB" id="A0A0W1ALM0"/>
<sequence>MSNSRLAAWFVWVIASVFYAYQYVLRVMPNIMMEDITQQFHIDATVFGQYSGIYYLGYSLMHLPIGIMLDRFGPRKVMTACILLPVIGLLPLIFTNQWVYPLIGRALIGIGSSAAILGTFKIIRMGFKEKHFSRMLSFSVMIGLVGAVYGGGPVSYLCHTLGYKTVVEIFIIIGLLLAYITYFIVPDTKPTKQTSVIGNVKSVFTNKKVILLCCFAGLMLGPLEGFSDVWGSGFLKQVYGYSPSIANYLPSMIFIGMCFGSPILSLIAEKTGYYLGTIITAGMLMCMVFAALVSGIMTVPTITVSFLIVGVCCAYQILAIYQVSTYVPEHLAGLTTAIANMIIMIFGYGFHSVIGVVINAYGGLHDTTAYVYGIAVIPATLALGITGFLAVAYYEKWSALKADPMNQALRFE</sequence>
<feature type="transmembrane region" description="Helical" evidence="6">
    <location>
        <begin position="135"/>
        <end position="154"/>
    </location>
</feature>
<accession>A0A0W1ALM0</accession>
<dbReference type="SUPFAM" id="SSF103473">
    <property type="entry name" value="MFS general substrate transporter"/>
    <property type="match status" value="1"/>
</dbReference>
<protein>
    <submittedName>
        <fullName evidence="8">Major facilitator superfamily (MFS) transporter</fullName>
    </submittedName>
</protein>
<name>A0A0W1ALM0_9GAMM</name>
<evidence type="ECO:0000256" key="3">
    <source>
        <dbReference type="ARBA" id="ARBA00022692"/>
    </source>
</evidence>
<keyword evidence="4 6" id="KW-1133">Transmembrane helix</keyword>
<feature type="transmembrane region" description="Helical" evidence="6">
    <location>
        <begin position="302"/>
        <end position="321"/>
    </location>
</feature>
<dbReference type="Gene3D" id="1.20.1250.20">
    <property type="entry name" value="MFS general substrate transporter like domains"/>
    <property type="match status" value="2"/>
</dbReference>
<feature type="transmembrane region" description="Helical" evidence="6">
    <location>
        <begin position="6"/>
        <end position="24"/>
    </location>
</feature>
<feature type="transmembrane region" description="Helical" evidence="6">
    <location>
        <begin position="247"/>
        <end position="267"/>
    </location>
</feature>
<dbReference type="EMBL" id="LNZB01000015">
    <property type="protein sequence ID" value="KTD82228.1"/>
    <property type="molecule type" value="Genomic_DNA"/>
</dbReference>
<feature type="transmembrane region" description="Helical" evidence="6">
    <location>
        <begin position="333"/>
        <end position="358"/>
    </location>
</feature>
<dbReference type="Proteomes" id="UP000054729">
    <property type="component" value="Unassembled WGS sequence"/>
</dbReference>
<organism evidence="8 9">
    <name type="scientific">Legionella waltersii</name>
    <dbReference type="NCBI Taxonomy" id="66969"/>
    <lineage>
        <taxon>Bacteria</taxon>
        <taxon>Pseudomonadati</taxon>
        <taxon>Pseudomonadota</taxon>
        <taxon>Gammaproteobacteria</taxon>
        <taxon>Legionellales</taxon>
        <taxon>Legionellaceae</taxon>
        <taxon>Legionella</taxon>
    </lineage>
</organism>
<dbReference type="PROSITE" id="PS50850">
    <property type="entry name" value="MFS"/>
    <property type="match status" value="1"/>
</dbReference>
<feature type="transmembrane region" description="Helical" evidence="6">
    <location>
        <begin position="166"/>
        <end position="185"/>
    </location>
</feature>
<dbReference type="InterPro" id="IPR050189">
    <property type="entry name" value="MFS_Efflux_Transporters"/>
</dbReference>
<reference evidence="8 9" key="1">
    <citation type="submission" date="2015-11" db="EMBL/GenBank/DDBJ databases">
        <title>Genomic analysis of 38 Legionella species identifies large and diverse effector repertoires.</title>
        <authorList>
            <person name="Burstein D."/>
            <person name="Amaro F."/>
            <person name="Zusman T."/>
            <person name="Lifshitz Z."/>
            <person name="Cohen O."/>
            <person name="Gilbert J.A."/>
            <person name="Pupko T."/>
            <person name="Shuman H.A."/>
            <person name="Segal G."/>
        </authorList>
    </citation>
    <scope>NUCLEOTIDE SEQUENCE [LARGE SCALE GENOMIC DNA]</scope>
    <source>
        <strain evidence="8 9">ATCC 51914</strain>
    </source>
</reference>
<evidence type="ECO:0000313" key="9">
    <source>
        <dbReference type="Proteomes" id="UP000054729"/>
    </source>
</evidence>
<feature type="transmembrane region" description="Helical" evidence="6">
    <location>
        <begin position="370"/>
        <end position="394"/>
    </location>
</feature>
<dbReference type="InterPro" id="IPR036259">
    <property type="entry name" value="MFS_trans_sf"/>
</dbReference>
<evidence type="ECO:0000256" key="6">
    <source>
        <dbReference type="SAM" id="Phobius"/>
    </source>
</evidence>
<dbReference type="GO" id="GO:0022857">
    <property type="term" value="F:transmembrane transporter activity"/>
    <property type="evidence" value="ECO:0007669"/>
    <property type="project" value="InterPro"/>
</dbReference>
<proteinExistence type="predicted"/>
<evidence type="ECO:0000256" key="2">
    <source>
        <dbReference type="ARBA" id="ARBA00022475"/>
    </source>
</evidence>
<keyword evidence="2" id="KW-1003">Cell membrane</keyword>
<gene>
    <name evidence="8" type="primary">smlA</name>
    <name evidence="8" type="ORF">Lwal_0705</name>
</gene>
<dbReference type="PANTHER" id="PTHR43124:SF3">
    <property type="entry name" value="CHLORAMPHENICOL EFFLUX PUMP RV0191"/>
    <property type="match status" value="1"/>
</dbReference>
<evidence type="ECO:0000259" key="7">
    <source>
        <dbReference type="PROSITE" id="PS50850"/>
    </source>
</evidence>
<feature type="transmembrane region" description="Helical" evidence="6">
    <location>
        <begin position="102"/>
        <end position="123"/>
    </location>
</feature>
<keyword evidence="5 6" id="KW-0472">Membrane</keyword>
<comment type="caution">
    <text evidence="8">The sequence shown here is derived from an EMBL/GenBank/DDBJ whole genome shotgun (WGS) entry which is preliminary data.</text>
</comment>
<dbReference type="PATRIC" id="fig|66969.6.peg.770"/>
<dbReference type="InterPro" id="IPR020846">
    <property type="entry name" value="MFS_dom"/>
</dbReference>
<comment type="subcellular location">
    <subcellularLocation>
        <location evidence="1">Cell membrane</location>
        <topology evidence="1">Multi-pass membrane protein</topology>
    </subcellularLocation>
</comment>
<dbReference type="Pfam" id="PF07690">
    <property type="entry name" value="MFS_1"/>
    <property type="match status" value="1"/>
</dbReference>
<feature type="transmembrane region" description="Helical" evidence="6">
    <location>
        <begin position="77"/>
        <end position="96"/>
    </location>
</feature>
<keyword evidence="9" id="KW-1185">Reference proteome</keyword>
<feature type="transmembrane region" description="Helical" evidence="6">
    <location>
        <begin position="274"/>
        <end position="296"/>
    </location>
</feature>
<evidence type="ECO:0000256" key="4">
    <source>
        <dbReference type="ARBA" id="ARBA00022989"/>
    </source>
</evidence>
<feature type="transmembrane region" description="Helical" evidence="6">
    <location>
        <begin position="209"/>
        <end position="227"/>
    </location>
</feature>
<dbReference type="RefSeq" id="WP_058479533.1">
    <property type="nucleotide sequence ID" value="NZ_CAAAIQ010000021.1"/>
</dbReference>
<dbReference type="OrthoDB" id="5291895at2"/>
<evidence type="ECO:0000313" key="8">
    <source>
        <dbReference type="EMBL" id="KTD82228.1"/>
    </source>
</evidence>
<dbReference type="GO" id="GO:0005886">
    <property type="term" value="C:plasma membrane"/>
    <property type="evidence" value="ECO:0007669"/>
    <property type="project" value="UniProtKB-SubCell"/>
</dbReference>
<feature type="domain" description="Major facilitator superfamily (MFS) profile" evidence="7">
    <location>
        <begin position="8"/>
        <end position="394"/>
    </location>
</feature>